<gene>
    <name evidence="1" type="ORF">EZS27_003571</name>
</gene>
<dbReference type="EMBL" id="SNRY01000056">
    <property type="protein sequence ID" value="KAA6348971.1"/>
    <property type="molecule type" value="Genomic_DNA"/>
</dbReference>
<name>A0A5J4SU29_9ZZZZ</name>
<comment type="caution">
    <text evidence="1">The sequence shown here is derived from an EMBL/GenBank/DDBJ whole genome shotgun (WGS) entry which is preliminary data.</text>
</comment>
<protein>
    <submittedName>
        <fullName evidence="1">Uncharacterized protein</fullName>
    </submittedName>
</protein>
<dbReference type="AlphaFoldDB" id="A0A5J4SU29"/>
<organism evidence="1">
    <name type="scientific">termite gut metagenome</name>
    <dbReference type="NCBI Taxonomy" id="433724"/>
    <lineage>
        <taxon>unclassified sequences</taxon>
        <taxon>metagenomes</taxon>
        <taxon>organismal metagenomes</taxon>
    </lineage>
</organism>
<reference evidence="1" key="1">
    <citation type="submission" date="2019-03" db="EMBL/GenBank/DDBJ databases">
        <title>Single cell metagenomics reveals metabolic interactions within the superorganism composed of flagellate Streblomastix strix and complex community of Bacteroidetes bacteria on its surface.</title>
        <authorList>
            <person name="Treitli S.C."/>
            <person name="Kolisko M."/>
            <person name="Husnik F."/>
            <person name="Keeling P."/>
            <person name="Hampl V."/>
        </authorList>
    </citation>
    <scope>NUCLEOTIDE SEQUENCE</scope>
    <source>
        <strain evidence="1">STM</strain>
    </source>
</reference>
<accession>A0A5J4SU29</accession>
<evidence type="ECO:0000313" key="1">
    <source>
        <dbReference type="EMBL" id="KAA6348971.1"/>
    </source>
</evidence>
<sequence length="140" mass="16591">MWQKIFFNSQSIQAETDSAVLIKMPNKSEYQGYCFWHPKKLVREQGGKGYHYTFSFTEDFVFHLKKYGQGRHNRRDVIREVDLSVCQIKKEFGVVDENVNLFVEQETDRLYAETIEETTIEKHVPELVDKEVEPIPSLER</sequence>
<proteinExistence type="predicted"/>